<evidence type="ECO:0000256" key="4">
    <source>
        <dbReference type="ARBA" id="ARBA00022448"/>
    </source>
</evidence>
<feature type="transmembrane region" description="Helical" evidence="11">
    <location>
        <begin position="84"/>
        <end position="111"/>
    </location>
</feature>
<protein>
    <submittedName>
        <fullName evidence="12">Uncharacterized protein</fullName>
    </submittedName>
</protein>
<keyword evidence="6" id="KW-1000">Mitochondrion outer membrane</keyword>
<dbReference type="OrthoDB" id="1056333at2759"/>
<proteinExistence type="inferred from homology"/>
<evidence type="ECO:0000313" key="13">
    <source>
        <dbReference type="Proteomes" id="UP000000226"/>
    </source>
</evidence>
<evidence type="ECO:0000256" key="11">
    <source>
        <dbReference type="SAM" id="Phobius"/>
    </source>
</evidence>
<evidence type="ECO:0000256" key="10">
    <source>
        <dbReference type="ARBA" id="ARBA00023136"/>
    </source>
</evidence>
<sequence length="156" mass="17494">MTLLKKSMSRTASSSVHQLTGKQLPKLASMILRLIFELEEALEVNPKNHETLSCLGNADISQAFLIPDQEEAYILIEFRGAFPFHCWICAFCAFPFELIIWFLSFVGWFMIQIQLQSCSVAPVNSNSSFVFDPAPSWISSEDSDSETKGVYSAGEK</sequence>
<gene>
    <name evidence="12" type="ORF">PHAVU_006G138000g</name>
</gene>
<accession>V7BRB6</accession>
<dbReference type="GO" id="GO:0015031">
    <property type="term" value="P:protein transport"/>
    <property type="evidence" value="ECO:0007669"/>
    <property type="project" value="UniProtKB-KW"/>
</dbReference>
<evidence type="ECO:0000256" key="3">
    <source>
        <dbReference type="ARBA" id="ARBA00005792"/>
    </source>
</evidence>
<dbReference type="SMR" id="V7BRB6"/>
<keyword evidence="10 11" id="KW-0472">Membrane</keyword>
<keyword evidence="4" id="KW-0813">Transport</keyword>
<dbReference type="GO" id="GO:0045040">
    <property type="term" value="P:protein insertion into mitochondrial outer membrane"/>
    <property type="evidence" value="ECO:0007669"/>
    <property type="project" value="InterPro"/>
</dbReference>
<dbReference type="GO" id="GO:0005742">
    <property type="term" value="C:mitochondrial outer membrane translocase complex"/>
    <property type="evidence" value="ECO:0007669"/>
    <property type="project" value="InterPro"/>
</dbReference>
<dbReference type="InterPro" id="IPR010547">
    <property type="entry name" value="TOM20_imprt_rcpt"/>
</dbReference>
<keyword evidence="7" id="KW-0653">Protein transport</keyword>
<evidence type="ECO:0000256" key="9">
    <source>
        <dbReference type="ARBA" id="ARBA00023128"/>
    </source>
</evidence>
<evidence type="ECO:0000256" key="8">
    <source>
        <dbReference type="ARBA" id="ARBA00022989"/>
    </source>
</evidence>
<evidence type="ECO:0000313" key="12">
    <source>
        <dbReference type="EMBL" id="ESW19590.1"/>
    </source>
</evidence>
<name>V7BRB6_PHAVU</name>
<keyword evidence="9" id="KW-0496">Mitochondrion</keyword>
<evidence type="ECO:0000256" key="7">
    <source>
        <dbReference type="ARBA" id="ARBA00022927"/>
    </source>
</evidence>
<comment type="similarity">
    <text evidence="3">Belongs to the Tom20 family.</text>
</comment>
<dbReference type="Proteomes" id="UP000000226">
    <property type="component" value="Chromosome 6"/>
</dbReference>
<organism evidence="12 13">
    <name type="scientific">Phaseolus vulgaris</name>
    <name type="common">Kidney bean</name>
    <name type="synonym">French bean</name>
    <dbReference type="NCBI Taxonomy" id="3885"/>
    <lineage>
        <taxon>Eukaryota</taxon>
        <taxon>Viridiplantae</taxon>
        <taxon>Streptophyta</taxon>
        <taxon>Embryophyta</taxon>
        <taxon>Tracheophyta</taxon>
        <taxon>Spermatophyta</taxon>
        <taxon>Magnoliopsida</taxon>
        <taxon>eudicotyledons</taxon>
        <taxon>Gunneridae</taxon>
        <taxon>Pentapetalae</taxon>
        <taxon>rosids</taxon>
        <taxon>fabids</taxon>
        <taxon>Fabales</taxon>
        <taxon>Fabaceae</taxon>
        <taxon>Papilionoideae</taxon>
        <taxon>50 kb inversion clade</taxon>
        <taxon>NPAAA clade</taxon>
        <taxon>indigoferoid/millettioid clade</taxon>
        <taxon>Phaseoleae</taxon>
        <taxon>Phaseolus</taxon>
    </lineage>
</organism>
<reference evidence="13" key="1">
    <citation type="journal article" date="2014" name="Nat. Genet.">
        <title>A reference genome for common bean and genome-wide analysis of dual domestications.</title>
        <authorList>
            <person name="Schmutz J."/>
            <person name="McClean P.E."/>
            <person name="Mamidi S."/>
            <person name="Wu G.A."/>
            <person name="Cannon S.B."/>
            <person name="Grimwood J."/>
            <person name="Jenkins J."/>
            <person name="Shu S."/>
            <person name="Song Q."/>
            <person name="Chavarro C."/>
            <person name="Torres-Torres M."/>
            <person name="Geffroy V."/>
            <person name="Moghaddam S.M."/>
            <person name="Gao D."/>
            <person name="Abernathy B."/>
            <person name="Barry K."/>
            <person name="Blair M."/>
            <person name="Brick M.A."/>
            <person name="Chovatia M."/>
            <person name="Gepts P."/>
            <person name="Goodstein D.M."/>
            <person name="Gonzales M."/>
            <person name="Hellsten U."/>
            <person name="Hyten D.L."/>
            <person name="Jia G."/>
            <person name="Kelly J.D."/>
            <person name="Kudrna D."/>
            <person name="Lee R."/>
            <person name="Richard M.M."/>
            <person name="Miklas P.N."/>
            <person name="Osorno J.M."/>
            <person name="Rodrigues J."/>
            <person name="Thareau V."/>
            <person name="Urrea C.A."/>
            <person name="Wang M."/>
            <person name="Yu Y."/>
            <person name="Zhang M."/>
            <person name="Wing R.A."/>
            <person name="Cregan P.B."/>
            <person name="Rokhsar D.S."/>
            <person name="Jackson S.A."/>
        </authorList>
    </citation>
    <scope>NUCLEOTIDE SEQUENCE [LARGE SCALE GENOMIC DNA]</scope>
    <source>
        <strain evidence="13">cv. G19833</strain>
    </source>
</reference>
<keyword evidence="8 11" id="KW-1133">Transmembrane helix</keyword>
<comment type="function">
    <text evidence="1">Central component of the receptor complex responsible for the recognition and translocation of cytosolically synthesized mitochondrial preproteins. Together with TOM22 functions as the transit peptide receptor at the surface of the mitochondrion outer membrane and facilitates the movement of preproteins into the translocation pore.</text>
</comment>
<evidence type="ECO:0000256" key="6">
    <source>
        <dbReference type="ARBA" id="ARBA00022787"/>
    </source>
</evidence>
<evidence type="ECO:0000256" key="1">
    <source>
        <dbReference type="ARBA" id="ARBA00003450"/>
    </source>
</evidence>
<evidence type="ECO:0000256" key="2">
    <source>
        <dbReference type="ARBA" id="ARBA00004572"/>
    </source>
</evidence>
<dbReference type="EMBL" id="CM002293">
    <property type="protein sequence ID" value="ESW19590.1"/>
    <property type="molecule type" value="Genomic_DNA"/>
</dbReference>
<keyword evidence="5 11" id="KW-0812">Transmembrane</keyword>
<dbReference type="PANTHER" id="PTHR32409">
    <property type="entry name" value="MITOCHONDRIAL IMPORT RECEPTOR SUBUNIT TOM20-1-RELATED"/>
    <property type="match status" value="1"/>
</dbReference>
<dbReference type="Gramene" id="ESW19590">
    <property type="protein sequence ID" value="ESW19590"/>
    <property type="gene ID" value="PHAVU_006G138000g"/>
</dbReference>
<dbReference type="InterPro" id="IPR011990">
    <property type="entry name" value="TPR-like_helical_dom_sf"/>
</dbReference>
<evidence type="ECO:0000256" key="5">
    <source>
        <dbReference type="ARBA" id="ARBA00022692"/>
    </source>
</evidence>
<dbReference type="AlphaFoldDB" id="V7BRB6"/>
<dbReference type="PANTHER" id="PTHR32409:SF3">
    <property type="entry name" value="MITOCHONDRIAL IMPORT RECEPTOR SUBUNIT TOM20-1-RELATED"/>
    <property type="match status" value="1"/>
</dbReference>
<dbReference type="Gene3D" id="1.25.40.10">
    <property type="entry name" value="Tetratricopeptide repeat domain"/>
    <property type="match status" value="1"/>
</dbReference>
<comment type="subcellular location">
    <subcellularLocation>
        <location evidence="2">Mitochondrion outer membrane</location>
        <topology evidence="2">Single-pass membrane protein</topology>
    </subcellularLocation>
</comment>
<dbReference type="Pfam" id="PF06552">
    <property type="entry name" value="TOM20_plant"/>
    <property type="match status" value="1"/>
</dbReference>
<keyword evidence="13" id="KW-1185">Reference proteome</keyword>